<keyword evidence="3" id="KW-0436">Ligase</keyword>
<keyword evidence="9" id="KW-0030">Aminoacyl-tRNA synthetase</keyword>
<dbReference type="GO" id="GO:0005524">
    <property type="term" value="F:ATP binding"/>
    <property type="evidence" value="ECO:0007669"/>
    <property type="project" value="UniProtKB-KW"/>
</dbReference>
<gene>
    <name evidence="13" type="ORF">CYY_001168</name>
</gene>
<keyword evidence="14" id="KW-1185">Reference proteome</keyword>
<dbReference type="InterPro" id="IPR009080">
    <property type="entry name" value="tRNAsynth_Ia_anticodon-bd"/>
</dbReference>
<keyword evidence="7" id="KW-0067">ATP-binding</keyword>
<dbReference type="InterPro" id="IPR032678">
    <property type="entry name" value="tRNA-synt_1_cat_dom"/>
</dbReference>
<evidence type="ECO:0000313" key="13">
    <source>
        <dbReference type="EMBL" id="KAF2077550.1"/>
    </source>
</evidence>
<evidence type="ECO:0000256" key="5">
    <source>
        <dbReference type="ARBA" id="ARBA00022741"/>
    </source>
</evidence>
<feature type="region of interest" description="Disordered" evidence="11">
    <location>
        <begin position="527"/>
        <end position="551"/>
    </location>
</feature>
<reference evidence="13" key="1">
    <citation type="submission" date="2020-01" db="EMBL/GenBank/DDBJ databases">
        <title>Development of genomics and gene disruption for Polysphondylium violaceum indicates a role for the polyketide synthase stlB in stalk morphogenesis.</title>
        <authorList>
            <person name="Narita B."/>
            <person name="Kawabe Y."/>
            <person name="Kin K."/>
            <person name="Saito T."/>
            <person name="Gibbs R."/>
            <person name="Kuspa A."/>
            <person name="Muzny D."/>
            <person name="Queller D."/>
            <person name="Richards S."/>
            <person name="Strassman J."/>
            <person name="Sucgang R."/>
            <person name="Worley K."/>
            <person name="Schaap P."/>
        </authorList>
    </citation>
    <scope>NUCLEOTIDE SEQUENCE</scope>
    <source>
        <strain evidence="13">QSvi11</strain>
    </source>
</reference>
<dbReference type="PRINTS" id="PR00983">
    <property type="entry name" value="TRNASYNTHCYS"/>
</dbReference>
<sequence>MSETSSPTLESKNKKDKGHPEWHRPSGVETPLMVMNSLTSTKTPFVTKDGKSITWYACGPTVYDASHMGHARTYVSFDIIRRIMKDYLGYNIKFVMNITDIDDKIIIRAREQGISHSDLSKKWEAAFFEDMKCLNVLPPDALTRVTEYVPQIVKYVEKIIENGYAYESKGSVYFDTVAYSKVHDYGKLEPKSVGNEKLTSEGEGSLSTGTEKRNACDFALWKKSKEGEPVWQSPWGEGRPGWHIECSAMASDILGSNIDIHSGGEDLKFPHHDNELAQSEAHYGCNQWINYFIHSGHLLIDGLKMSKSLKNFITIQQALEKYTPRQMRMFFLLHRYDKPMNYSPESMTYAIDIEKTFSEFFHIVKQNNREFPQNLPQFWEDSEKALYQDLQSVKKQVFDLLMDNFNTPDVITLLTDLVKKTNTYFNQCKETAKNPRLSLSISVADYITHILNVFGLIESAQIGFSSGSGNIEEALTPILDALTNFRSQVRQMAIAKETGNILNVCDSLRDEILPLLGIKIDDKGATGSVKKAEKEERARKEKEKLEKAKIPPSELFKNETDKYSLFDERGVPTHDKEGKEITKSQLKKLVSAYDAQAKAHKQYLDSLVVKQE</sequence>
<evidence type="ECO:0000256" key="1">
    <source>
        <dbReference type="ARBA" id="ARBA00001947"/>
    </source>
</evidence>
<evidence type="ECO:0000313" key="14">
    <source>
        <dbReference type="Proteomes" id="UP000695562"/>
    </source>
</evidence>
<dbReference type="InterPro" id="IPR015803">
    <property type="entry name" value="Cys-tRNA-ligase"/>
</dbReference>
<dbReference type="Pfam" id="PF01406">
    <property type="entry name" value="tRNA-synt_1e"/>
    <property type="match status" value="1"/>
</dbReference>
<dbReference type="Proteomes" id="UP000695562">
    <property type="component" value="Unassembled WGS sequence"/>
</dbReference>
<evidence type="ECO:0000256" key="2">
    <source>
        <dbReference type="ARBA" id="ARBA00012832"/>
    </source>
</evidence>
<evidence type="ECO:0000256" key="7">
    <source>
        <dbReference type="ARBA" id="ARBA00022840"/>
    </source>
</evidence>
<keyword evidence="5" id="KW-0547">Nucleotide-binding</keyword>
<dbReference type="GO" id="GO:0006423">
    <property type="term" value="P:cysteinyl-tRNA aminoacylation"/>
    <property type="evidence" value="ECO:0007669"/>
    <property type="project" value="InterPro"/>
</dbReference>
<keyword evidence="6" id="KW-0862">Zinc</keyword>
<comment type="cofactor">
    <cofactor evidence="1">
        <name>Zn(2+)</name>
        <dbReference type="ChEBI" id="CHEBI:29105"/>
    </cofactor>
</comment>
<organism evidence="13 14">
    <name type="scientific">Polysphondylium violaceum</name>
    <dbReference type="NCBI Taxonomy" id="133409"/>
    <lineage>
        <taxon>Eukaryota</taxon>
        <taxon>Amoebozoa</taxon>
        <taxon>Evosea</taxon>
        <taxon>Eumycetozoa</taxon>
        <taxon>Dictyostelia</taxon>
        <taxon>Dictyosteliales</taxon>
        <taxon>Dictyosteliaceae</taxon>
        <taxon>Polysphondylium</taxon>
    </lineage>
</organism>
<keyword evidence="8" id="KW-0648">Protein biosynthesis</keyword>
<dbReference type="GO" id="GO:0005737">
    <property type="term" value="C:cytoplasm"/>
    <property type="evidence" value="ECO:0007669"/>
    <property type="project" value="TreeGrafter"/>
</dbReference>
<accession>A0A8J4V1V4</accession>
<evidence type="ECO:0000256" key="11">
    <source>
        <dbReference type="SAM" id="MobiDB-lite"/>
    </source>
</evidence>
<dbReference type="EMBL" id="AJWJ01000026">
    <property type="protein sequence ID" value="KAF2077550.1"/>
    <property type="molecule type" value="Genomic_DNA"/>
</dbReference>
<dbReference type="InterPro" id="IPR024909">
    <property type="entry name" value="Cys-tRNA/MSH_ligase"/>
</dbReference>
<proteinExistence type="inferred from homology"/>
<evidence type="ECO:0000259" key="12">
    <source>
        <dbReference type="Pfam" id="PF01406"/>
    </source>
</evidence>
<evidence type="ECO:0000256" key="3">
    <source>
        <dbReference type="ARBA" id="ARBA00022598"/>
    </source>
</evidence>
<evidence type="ECO:0000256" key="10">
    <source>
        <dbReference type="ARBA" id="ARBA00031499"/>
    </source>
</evidence>
<dbReference type="EC" id="6.1.1.16" evidence="2"/>
<dbReference type="SUPFAM" id="SSF47323">
    <property type="entry name" value="Anticodon-binding domain of a subclass of class I aminoacyl-tRNA synthetases"/>
    <property type="match status" value="1"/>
</dbReference>
<dbReference type="PANTHER" id="PTHR10890:SF3">
    <property type="entry name" value="CYSTEINE--TRNA LIGASE, CYTOPLASMIC"/>
    <property type="match status" value="1"/>
</dbReference>
<evidence type="ECO:0000256" key="6">
    <source>
        <dbReference type="ARBA" id="ARBA00022833"/>
    </source>
</evidence>
<dbReference type="Gene3D" id="1.20.120.1910">
    <property type="entry name" value="Cysteine-tRNA ligase, C-terminal anti-codon recognition domain"/>
    <property type="match status" value="1"/>
</dbReference>
<keyword evidence="4" id="KW-0479">Metal-binding</keyword>
<dbReference type="AlphaFoldDB" id="A0A8J4V1V4"/>
<dbReference type="PANTHER" id="PTHR10890">
    <property type="entry name" value="CYSTEINYL-TRNA SYNTHETASE"/>
    <property type="match status" value="1"/>
</dbReference>
<dbReference type="OrthoDB" id="438179at2759"/>
<dbReference type="GO" id="GO:0004817">
    <property type="term" value="F:cysteine-tRNA ligase activity"/>
    <property type="evidence" value="ECO:0007669"/>
    <property type="project" value="UniProtKB-EC"/>
</dbReference>
<dbReference type="GO" id="GO:0046872">
    <property type="term" value="F:metal ion binding"/>
    <property type="evidence" value="ECO:0007669"/>
    <property type="project" value="UniProtKB-KW"/>
</dbReference>
<feature type="region of interest" description="Disordered" evidence="11">
    <location>
        <begin position="1"/>
        <end position="27"/>
    </location>
</feature>
<dbReference type="NCBIfam" id="TIGR00435">
    <property type="entry name" value="cysS"/>
    <property type="match status" value="1"/>
</dbReference>
<protein>
    <recommendedName>
        <fullName evidence="2">cysteine--tRNA ligase</fullName>
        <ecNumber evidence="2">6.1.1.16</ecNumber>
    </recommendedName>
    <alternativeName>
        <fullName evidence="10">Cysteinyl-tRNA synthetase</fullName>
    </alternativeName>
</protein>
<dbReference type="FunFam" id="3.40.50.620:FF:000027">
    <property type="entry name" value="Cysteine--tRNA ligase, cytoplasmic"/>
    <property type="match status" value="1"/>
</dbReference>
<dbReference type="SUPFAM" id="SSF52374">
    <property type="entry name" value="Nucleotidylyl transferase"/>
    <property type="match status" value="1"/>
</dbReference>
<dbReference type="CDD" id="cd00672">
    <property type="entry name" value="CysRS_core"/>
    <property type="match status" value="1"/>
</dbReference>
<comment type="caution">
    <text evidence="13">The sequence shown here is derived from an EMBL/GenBank/DDBJ whole genome shotgun (WGS) entry which is preliminary data.</text>
</comment>
<feature type="compositionally biased region" description="Basic and acidic residues" evidence="11">
    <location>
        <begin position="527"/>
        <end position="549"/>
    </location>
</feature>
<dbReference type="HAMAP" id="MF_00041">
    <property type="entry name" value="Cys_tRNA_synth"/>
    <property type="match status" value="1"/>
</dbReference>
<evidence type="ECO:0000256" key="4">
    <source>
        <dbReference type="ARBA" id="ARBA00022723"/>
    </source>
</evidence>
<dbReference type="InterPro" id="IPR014729">
    <property type="entry name" value="Rossmann-like_a/b/a_fold"/>
</dbReference>
<feature type="compositionally biased region" description="Polar residues" evidence="11">
    <location>
        <begin position="1"/>
        <end position="10"/>
    </location>
</feature>
<dbReference type="Gene3D" id="3.40.50.620">
    <property type="entry name" value="HUPs"/>
    <property type="match status" value="1"/>
</dbReference>
<evidence type="ECO:0000256" key="9">
    <source>
        <dbReference type="ARBA" id="ARBA00023146"/>
    </source>
</evidence>
<name>A0A8J4V1V4_9MYCE</name>
<evidence type="ECO:0000256" key="8">
    <source>
        <dbReference type="ARBA" id="ARBA00022917"/>
    </source>
</evidence>
<feature type="domain" description="tRNA synthetases class I catalytic" evidence="12">
    <location>
        <begin position="47"/>
        <end position="350"/>
    </location>
</feature>